<protein>
    <submittedName>
        <fullName evidence="1">Uncharacterized protein</fullName>
    </submittedName>
</protein>
<reference evidence="1" key="2">
    <citation type="submission" date="2020-09" db="EMBL/GenBank/DDBJ databases">
        <authorList>
            <person name="Sun Q."/>
            <person name="Zhou Y."/>
        </authorList>
    </citation>
    <scope>NUCLEOTIDE SEQUENCE</scope>
    <source>
        <strain evidence="1">CGMCC 1.10998</strain>
    </source>
</reference>
<dbReference type="AlphaFoldDB" id="A0A916XE58"/>
<name>A0A916XE58_9BURK</name>
<proteinExistence type="predicted"/>
<sequence>MTTAEILRIMMTPRFHGELPTHVELAGIWAQRLSDLSGKLSDADLYPLMVIGSLVYQKACQDIEADEQASLVIEMARRG</sequence>
<dbReference type="Proteomes" id="UP000637423">
    <property type="component" value="Unassembled WGS sequence"/>
</dbReference>
<organism evidence="1 2">
    <name type="scientific">Undibacterium terreum</name>
    <dbReference type="NCBI Taxonomy" id="1224302"/>
    <lineage>
        <taxon>Bacteria</taxon>
        <taxon>Pseudomonadati</taxon>
        <taxon>Pseudomonadota</taxon>
        <taxon>Betaproteobacteria</taxon>
        <taxon>Burkholderiales</taxon>
        <taxon>Oxalobacteraceae</taxon>
        <taxon>Undibacterium</taxon>
    </lineage>
</organism>
<comment type="caution">
    <text evidence="1">The sequence shown here is derived from an EMBL/GenBank/DDBJ whole genome shotgun (WGS) entry which is preliminary data.</text>
</comment>
<reference evidence="1" key="1">
    <citation type="journal article" date="2014" name="Int. J. Syst. Evol. Microbiol.">
        <title>Complete genome sequence of Corynebacterium casei LMG S-19264T (=DSM 44701T), isolated from a smear-ripened cheese.</title>
        <authorList>
            <consortium name="US DOE Joint Genome Institute (JGI-PGF)"/>
            <person name="Walter F."/>
            <person name="Albersmeier A."/>
            <person name="Kalinowski J."/>
            <person name="Ruckert C."/>
        </authorList>
    </citation>
    <scope>NUCLEOTIDE SEQUENCE</scope>
    <source>
        <strain evidence="1">CGMCC 1.10998</strain>
    </source>
</reference>
<dbReference type="EMBL" id="BMED01000001">
    <property type="protein sequence ID" value="GGC63865.1"/>
    <property type="molecule type" value="Genomic_DNA"/>
</dbReference>
<gene>
    <name evidence="1" type="ORF">GCM10011396_08540</name>
</gene>
<evidence type="ECO:0000313" key="1">
    <source>
        <dbReference type="EMBL" id="GGC63865.1"/>
    </source>
</evidence>
<evidence type="ECO:0000313" key="2">
    <source>
        <dbReference type="Proteomes" id="UP000637423"/>
    </source>
</evidence>
<accession>A0A916XE58</accession>
<keyword evidence="2" id="KW-1185">Reference proteome</keyword>